<keyword evidence="4" id="KW-1185">Reference proteome</keyword>
<evidence type="ECO:0000313" key="2">
    <source>
        <dbReference type="EMBL" id="MDT2769593.1"/>
    </source>
</evidence>
<organism evidence="1 3">
    <name type="scientific">Enterococcus pseudoavium</name>
    <dbReference type="NCBI Taxonomy" id="44007"/>
    <lineage>
        <taxon>Bacteria</taxon>
        <taxon>Bacillati</taxon>
        <taxon>Bacillota</taxon>
        <taxon>Bacilli</taxon>
        <taxon>Lactobacillales</taxon>
        <taxon>Enterococcaceae</taxon>
        <taxon>Enterococcus</taxon>
    </lineage>
</organism>
<protein>
    <submittedName>
        <fullName evidence="1">Uncharacterized protein</fullName>
    </submittedName>
</protein>
<dbReference type="EMBL" id="JARQAZ010000001">
    <property type="protein sequence ID" value="MDT2769593.1"/>
    <property type="molecule type" value="Genomic_DNA"/>
</dbReference>
<accession>A0AAE4I107</accession>
<dbReference type="EMBL" id="JARQAI010000001">
    <property type="protein sequence ID" value="MDT2735794.1"/>
    <property type="molecule type" value="Genomic_DNA"/>
</dbReference>
<sequence length="208" mass="24402">MNINDIWNSQENDVWNEALFQANKETGRDNSIETKMSKLNVEYIKNLEASEFYKFLHDEYFLWKYTAKNRLATTRKKLQEYESNVEELKKIQEELFDFNLEDAKIGLKRAVQIKGLGVAGGSGLLSLLYPSYFGTVDDMVVRALLTTDEYKDDETIKSINSQNIKIDEAVYLINIFKKKATELNKAFNQYCWTPRDIDVILWFFRDSK</sequence>
<proteinExistence type="predicted"/>
<name>A0AAE4I107_9ENTE</name>
<evidence type="ECO:0000313" key="1">
    <source>
        <dbReference type="EMBL" id="MDT2735794.1"/>
    </source>
</evidence>
<evidence type="ECO:0000313" key="3">
    <source>
        <dbReference type="Proteomes" id="UP001180842"/>
    </source>
</evidence>
<reference evidence="1 4" key="1">
    <citation type="submission" date="2023-03" db="EMBL/GenBank/DDBJ databases">
        <authorList>
            <person name="Shen W."/>
            <person name="Cai J."/>
        </authorList>
    </citation>
    <scope>NUCLEOTIDE SEQUENCE</scope>
    <source>
        <strain evidence="1">P69-2</strain>
        <strain evidence="2 4">Y59</strain>
    </source>
</reference>
<dbReference type="RefSeq" id="WP_067628014.1">
    <property type="nucleotide sequence ID" value="NZ_BAAAXL010000001.1"/>
</dbReference>
<comment type="caution">
    <text evidence="1">The sequence shown here is derived from an EMBL/GenBank/DDBJ whole genome shotgun (WGS) entry which is preliminary data.</text>
</comment>
<gene>
    <name evidence="1" type="ORF">P7H00_01440</name>
    <name evidence="2" type="ORF">P7H46_01925</name>
</gene>
<evidence type="ECO:0000313" key="4">
    <source>
        <dbReference type="Proteomes" id="UP001269061"/>
    </source>
</evidence>
<dbReference type="Proteomes" id="UP001269061">
    <property type="component" value="Unassembled WGS sequence"/>
</dbReference>
<dbReference type="Proteomes" id="UP001180842">
    <property type="component" value="Unassembled WGS sequence"/>
</dbReference>
<dbReference type="AlphaFoldDB" id="A0AAE4I107"/>